<evidence type="ECO:0000313" key="5">
    <source>
        <dbReference type="Proteomes" id="UP000076296"/>
    </source>
</evidence>
<evidence type="ECO:0000256" key="1">
    <source>
        <dbReference type="SAM" id="SignalP"/>
    </source>
</evidence>
<dbReference type="AlphaFoldDB" id="A0A154DYR2"/>
<name>A0A154DYR2_ACIBA</name>
<dbReference type="EMBL" id="LN997846">
    <property type="protein sequence ID" value="CUW36674.1"/>
    <property type="molecule type" value="Genomic_DNA"/>
</dbReference>
<gene>
    <name evidence="2" type="ORF">ABR2091_3309</name>
    <name evidence="3" type="ORF">LV35_03509</name>
</gene>
<organism evidence="2 4">
    <name type="scientific">Acinetobacter baumannii</name>
    <dbReference type="NCBI Taxonomy" id="470"/>
    <lineage>
        <taxon>Bacteria</taxon>
        <taxon>Pseudomonadati</taxon>
        <taxon>Pseudomonadota</taxon>
        <taxon>Gammaproteobacteria</taxon>
        <taxon>Moraxellales</taxon>
        <taxon>Moraxellaceae</taxon>
        <taxon>Acinetobacter</taxon>
        <taxon>Acinetobacter calcoaceticus/baumannii complex</taxon>
    </lineage>
</organism>
<accession>A0A154DYR2</accession>
<feature type="signal peptide" evidence="1">
    <location>
        <begin position="1"/>
        <end position="34"/>
    </location>
</feature>
<sequence>MMYMSLKWSGLLIKHLGVAAILCMGLSACDVNHADSKDHSAVATTSRHEDSLIKSTTKVKTLDDAAGRTFLPEGVPDQTSKLSEADQQYAGRYHTRISCEDNFADCETGEAEYILNLLPDGTAYWNVVHFGRVGSKDGSKSAVINQLCPSLKWKVEPAAHELTIQCPLSDVNFYFDIDAKQRLVVNLEKLFYSDFGKNREFLEQNYFVPTKAYVLDKE</sequence>
<dbReference type="Proteomes" id="UP000076296">
    <property type="component" value="Unassembled WGS sequence"/>
</dbReference>
<evidence type="ECO:0000313" key="4">
    <source>
        <dbReference type="Proteomes" id="UP000066661"/>
    </source>
</evidence>
<dbReference type="PROSITE" id="PS51257">
    <property type="entry name" value="PROKAR_LIPOPROTEIN"/>
    <property type="match status" value="1"/>
</dbReference>
<reference evidence="3 5" key="2">
    <citation type="submission" date="2016-01" db="EMBL/GenBank/DDBJ databases">
        <title>Draft sequences of Acinetobacter baumannii isolates from wounded military personnel.</title>
        <authorList>
            <person name="Arivett B.A."/>
            <person name="Fiester S.E."/>
            <person name="Ream D.C."/>
            <person name="Actis L.A."/>
        </authorList>
    </citation>
    <scope>NUCLEOTIDE SEQUENCE [LARGE SCALE GENOMIC DNA]</scope>
    <source>
        <strain evidence="3 5">AB2828</strain>
    </source>
</reference>
<evidence type="ECO:0000313" key="2">
    <source>
        <dbReference type="EMBL" id="CUW36674.1"/>
    </source>
</evidence>
<dbReference type="Proteomes" id="UP000066661">
    <property type="component" value="Chromosome I"/>
</dbReference>
<reference evidence="2 4" key="1">
    <citation type="submission" date="2015-12" db="EMBL/GenBank/DDBJ databases">
        <authorList>
            <person name="Wibberg D."/>
        </authorList>
    </citation>
    <scope>NUCLEOTIDE SEQUENCE [LARGE SCALE GENOMIC DNA]</scope>
    <source>
        <strain evidence="2">R2091</strain>
    </source>
</reference>
<dbReference type="EMBL" id="LRDT01000045">
    <property type="protein sequence ID" value="KZA12419.1"/>
    <property type="molecule type" value="Genomic_DNA"/>
</dbReference>
<evidence type="ECO:0000313" key="3">
    <source>
        <dbReference type="EMBL" id="KZA12419.1"/>
    </source>
</evidence>
<feature type="chain" id="PRO_5041794848" evidence="1">
    <location>
        <begin position="35"/>
        <end position="218"/>
    </location>
</feature>
<keyword evidence="1" id="KW-0732">Signal</keyword>
<proteinExistence type="predicted"/>
<protein>
    <submittedName>
        <fullName evidence="2">Uncharacterized protein</fullName>
    </submittedName>
</protein>